<organism evidence="1 2">
    <name type="scientific">Ephemerocybe angulata</name>
    <dbReference type="NCBI Taxonomy" id="980116"/>
    <lineage>
        <taxon>Eukaryota</taxon>
        <taxon>Fungi</taxon>
        <taxon>Dikarya</taxon>
        <taxon>Basidiomycota</taxon>
        <taxon>Agaricomycotina</taxon>
        <taxon>Agaricomycetes</taxon>
        <taxon>Agaricomycetidae</taxon>
        <taxon>Agaricales</taxon>
        <taxon>Agaricineae</taxon>
        <taxon>Psathyrellaceae</taxon>
        <taxon>Ephemerocybe</taxon>
    </lineage>
</organism>
<protein>
    <submittedName>
        <fullName evidence="1">Uncharacterized protein</fullName>
    </submittedName>
</protein>
<accession>A0A8H6M660</accession>
<dbReference type="EMBL" id="JACGCI010000038">
    <property type="protein sequence ID" value="KAF6753591.1"/>
    <property type="molecule type" value="Genomic_DNA"/>
</dbReference>
<keyword evidence="2" id="KW-1185">Reference proteome</keyword>
<sequence length="239" mass="26670">MLTPSPSANTQRPSFKFAPYADIVDTSTHAAKVILKSGDMSIITRNISRAITILYKTAISSLENPRTMAHLCATISHTIGTTDVVSEVVFRSEVESQILKVILTLPRWEHSDRPVAICIAMYFGGLYAEGLISPSAFWETLISSNYNKDYLKIFLPRTYLSASVYCAMVASVRAVFLEKSGVVITQEESALTTIIQDMIRNHSSRIWELADSSDRVDRSLRCRQMFMRSSSSDAGWLVN</sequence>
<comment type="caution">
    <text evidence="1">The sequence shown here is derived from an EMBL/GenBank/DDBJ whole genome shotgun (WGS) entry which is preliminary data.</text>
</comment>
<proteinExistence type="predicted"/>
<dbReference type="Proteomes" id="UP000521943">
    <property type="component" value="Unassembled WGS sequence"/>
</dbReference>
<gene>
    <name evidence="1" type="ORF">DFP72DRAFT_1069175</name>
</gene>
<evidence type="ECO:0000313" key="2">
    <source>
        <dbReference type="Proteomes" id="UP000521943"/>
    </source>
</evidence>
<evidence type="ECO:0000313" key="1">
    <source>
        <dbReference type="EMBL" id="KAF6753591.1"/>
    </source>
</evidence>
<dbReference type="AlphaFoldDB" id="A0A8H6M660"/>
<name>A0A8H6M660_9AGAR</name>
<reference evidence="1 2" key="1">
    <citation type="submission" date="2020-07" db="EMBL/GenBank/DDBJ databases">
        <title>Comparative genomics of pyrophilous fungi reveals a link between fire events and developmental genes.</title>
        <authorList>
            <consortium name="DOE Joint Genome Institute"/>
            <person name="Steindorff A.S."/>
            <person name="Carver A."/>
            <person name="Calhoun S."/>
            <person name="Stillman K."/>
            <person name="Liu H."/>
            <person name="Lipzen A."/>
            <person name="Pangilinan J."/>
            <person name="Labutti K."/>
            <person name="Bruns T.D."/>
            <person name="Grigoriev I.V."/>
        </authorList>
    </citation>
    <scope>NUCLEOTIDE SEQUENCE [LARGE SCALE GENOMIC DNA]</scope>
    <source>
        <strain evidence="1 2">CBS 144469</strain>
    </source>
</reference>